<protein>
    <submittedName>
        <fullName evidence="2">Helix-turn-helix domain-containing protein</fullName>
    </submittedName>
</protein>
<name>A0ABN2EP03_9ACTN</name>
<gene>
    <name evidence="2" type="ORF">GCM10009733_005800</name>
</gene>
<dbReference type="RefSeq" id="WP_346101274.1">
    <property type="nucleotide sequence ID" value="NZ_BAAAMU010000002.1"/>
</dbReference>
<accession>A0ABN2EP03</accession>
<dbReference type="Proteomes" id="UP001500064">
    <property type="component" value="Unassembled WGS sequence"/>
</dbReference>
<organism evidence="2 3">
    <name type="scientific">Nonomuraea maheshkhaliensis</name>
    <dbReference type="NCBI Taxonomy" id="419590"/>
    <lineage>
        <taxon>Bacteria</taxon>
        <taxon>Bacillati</taxon>
        <taxon>Actinomycetota</taxon>
        <taxon>Actinomycetes</taxon>
        <taxon>Streptosporangiales</taxon>
        <taxon>Streptosporangiaceae</taxon>
        <taxon>Nonomuraea</taxon>
    </lineage>
</organism>
<dbReference type="InterPro" id="IPR009061">
    <property type="entry name" value="DNA-bd_dom_put_sf"/>
</dbReference>
<dbReference type="InterPro" id="IPR010093">
    <property type="entry name" value="SinI_DNA-bd"/>
</dbReference>
<keyword evidence="3" id="KW-1185">Reference proteome</keyword>
<reference evidence="2 3" key="1">
    <citation type="journal article" date="2019" name="Int. J. Syst. Evol. Microbiol.">
        <title>The Global Catalogue of Microorganisms (GCM) 10K type strain sequencing project: providing services to taxonomists for standard genome sequencing and annotation.</title>
        <authorList>
            <consortium name="The Broad Institute Genomics Platform"/>
            <consortium name="The Broad Institute Genome Sequencing Center for Infectious Disease"/>
            <person name="Wu L."/>
            <person name="Ma J."/>
        </authorList>
    </citation>
    <scope>NUCLEOTIDE SEQUENCE [LARGE SCALE GENOMIC DNA]</scope>
    <source>
        <strain evidence="2 3">JCM 13929</strain>
    </source>
</reference>
<comment type="caution">
    <text evidence="2">The sequence shown here is derived from an EMBL/GenBank/DDBJ whole genome shotgun (WGS) entry which is preliminary data.</text>
</comment>
<sequence length="58" mass="6901">MITEDRTWTIDEVAEFLQVPVGTLYQWRSRRIGPPGHRAGKHVRYLPEEVKAWLREQP</sequence>
<dbReference type="SUPFAM" id="SSF46955">
    <property type="entry name" value="Putative DNA-binding domain"/>
    <property type="match status" value="1"/>
</dbReference>
<feature type="domain" description="Helix-turn-helix" evidence="1">
    <location>
        <begin position="9"/>
        <end position="57"/>
    </location>
</feature>
<evidence type="ECO:0000313" key="2">
    <source>
        <dbReference type="EMBL" id="GAA1612599.1"/>
    </source>
</evidence>
<evidence type="ECO:0000259" key="1">
    <source>
        <dbReference type="Pfam" id="PF12728"/>
    </source>
</evidence>
<dbReference type="Gene3D" id="1.10.1660.10">
    <property type="match status" value="1"/>
</dbReference>
<evidence type="ECO:0000313" key="3">
    <source>
        <dbReference type="Proteomes" id="UP001500064"/>
    </source>
</evidence>
<dbReference type="EMBL" id="BAAAMU010000002">
    <property type="protein sequence ID" value="GAA1612599.1"/>
    <property type="molecule type" value="Genomic_DNA"/>
</dbReference>
<dbReference type="Pfam" id="PF12728">
    <property type="entry name" value="HTH_17"/>
    <property type="match status" value="1"/>
</dbReference>
<dbReference type="NCBIfam" id="TIGR01764">
    <property type="entry name" value="excise"/>
    <property type="match status" value="1"/>
</dbReference>
<proteinExistence type="predicted"/>
<dbReference type="InterPro" id="IPR041657">
    <property type="entry name" value="HTH_17"/>
</dbReference>